<name>A0A7R9JK18_TIMCA</name>
<protein>
    <submittedName>
        <fullName evidence="5">(California timema) hypothetical protein</fullName>
    </submittedName>
</protein>
<reference evidence="5" key="1">
    <citation type="submission" date="2020-11" db="EMBL/GenBank/DDBJ databases">
        <authorList>
            <person name="Tran Van P."/>
        </authorList>
    </citation>
    <scope>NUCLEOTIDE SEQUENCE</scope>
</reference>
<evidence type="ECO:0000259" key="4">
    <source>
        <dbReference type="PROSITE" id="PS50835"/>
    </source>
</evidence>
<dbReference type="CDD" id="cd00096">
    <property type="entry name" value="Ig"/>
    <property type="match status" value="1"/>
</dbReference>
<dbReference type="AlphaFoldDB" id="A0A7R9JK18"/>
<feature type="domain" description="Ig-like" evidence="4">
    <location>
        <begin position="1"/>
        <end position="190"/>
    </location>
</feature>
<dbReference type="EMBL" id="OE203676">
    <property type="protein sequence ID" value="CAD7580703.1"/>
    <property type="molecule type" value="Genomic_DNA"/>
</dbReference>
<dbReference type="InterPro" id="IPR051170">
    <property type="entry name" value="Neural/epithelial_adhesion"/>
</dbReference>
<proteinExistence type="predicted"/>
<dbReference type="GO" id="GO:0043005">
    <property type="term" value="C:neuron projection"/>
    <property type="evidence" value="ECO:0007669"/>
    <property type="project" value="TreeGrafter"/>
</dbReference>
<dbReference type="PANTHER" id="PTHR12231">
    <property type="entry name" value="CTX-RELATED TYPE I TRANSMEMBRANE PROTEIN"/>
    <property type="match status" value="1"/>
</dbReference>
<evidence type="ECO:0000256" key="3">
    <source>
        <dbReference type="ARBA" id="ARBA00023319"/>
    </source>
</evidence>
<evidence type="ECO:0000256" key="2">
    <source>
        <dbReference type="ARBA" id="ARBA00023157"/>
    </source>
</evidence>
<dbReference type="PROSITE" id="PS50835">
    <property type="entry name" value="IG_LIKE"/>
    <property type="match status" value="1"/>
</dbReference>
<keyword evidence="1" id="KW-0677">Repeat</keyword>
<gene>
    <name evidence="5" type="ORF">TCMB3V08_LOCUS13236</name>
</gene>
<keyword evidence="2" id="KW-1015">Disulfide bond</keyword>
<dbReference type="Gene3D" id="2.60.40.10">
    <property type="entry name" value="Immunoglobulins"/>
    <property type="match status" value="2"/>
</dbReference>
<keyword evidence="3" id="KW-0393">Immunoglobulin domain</keyword>
<dbReference type="InterPro" id="IPR007110">
    <property type="entry name" value="Ig-like_dom"/>
</dbReference>
<evidence type="ECO:0000313" key="5">
    <source>
        <dbReference type="EMBL" id="CAD7580703.1"/>
    </source>
</evidence>
<dbReference type="Pfam" id="PF13927">
    <property type="entry name" value="Ig_3"/>
    <property type="match status" value="1"/>
</dbReference>
<evidence type="ECO:0000256" key="1">
    <source>
        <dbReference type="ARBA" id="ARBA00022737"/>
    </source>
</evidence>
<dbReference type="SMART" id="SM00409">
    <property type="entry name" value="IG"/>
    <property type="match status" value="1"/>
</dbReference>
<sequence>MCSSLRWLKSLQNVTKEAGESVKLRCEVTGDPAPTKLRWFKNEAPVDQEPGRLSVRRYTPQVCVLDRTGAVVKGYMPQVDHCVLDRTRVVVRRYTPKVDHCVLDRTRAVVRRYTPQVDHCLLDRTRAVARRCTPQVDHCASDRSLGVGNGQEGVLGSRLRINFLDTHDTGFYKCEASNGAHKTDSTAVLMVKMSRWGEPTILDPLRELQGLWRKTLSSLSQLTVAKSPHIQLFREVVCWDKTLANQRYETCLIFGGD</sequence>
<dbReference type="InterPro" id="IPR036179">
    <property type="entry name" value="Ig-like_dom_sf"/>
</dbReference>
<accession>A0A7R9JK18</accession>
<dbReference type="InterPro" id="IPR013783">
    <property type="entry name" value="Ig-like_fold"/>
</dbReference>
<dbReference type="SUPFAM" id="SSF48726">
    <property type="entry name" value="Immunoglobulin"/>
    <property type="match status" value="1"/>
</dbReference>
<dbReference type="InterPro" id="IPR003599">
    <property type="entry name" value="Ig_sub"/>
</dbReference>
<dbReference type="PANTHER" id="PTHR12231:SF218">
    <property type="entry name" value="MICROFIBRILLAR-ASSOCIATED PROTEIN 3-LIKE"/>
    <property type="match status" value="1"/>
</dbReference>
<organism evidence="5">
    <name type="scientific">Timema californicum</name>
    <name type="common">California timema</name>
    <name type="synonym">Walking stick</name>
    <dbReference type="NCBI Taxonomy" id="61474"/>
    <lineage>
        <taxon>Eukaryota</taxon>
        <taxon>Metazoa</taxon>
        <taxon>Ecdysozoa</taxon>
        <taxon>Arthropoda</taxon>
        <taxon>Hexapoda</taxon>
        <taxon>Insecta</taxon>
        <taxon>Pterygota</taxon>
        <taxon>Neoptera</taxon>
        <taxon>Polyneoptera</taxon>
        <taxon>Phasmatodea</taxon>
        <taxon>Timematodea</taxon>
        <taxon>Timematoidea</taxon>
        <taxon>Timematidae</taxon>
        <taxon>Timema</taxon>
    </lineage>
</organism>